<dbReference type="PANTHER" id="PTHR19848">
    <property type="entry name" value="WD40 REPEAT PROTEIN"/>
    <property type="match status" value="1"/>
</dbReference>
<dbReference type="PANTHER" id="PTHR19848:SF8">
    <property type="entry name" value="F-BOX AND WD REPEAT DOMAIN CONTAINING 7"/>
    <property type="match status" value="1"/>
</dbReference>
<dbReference type="Pfam" id="PF00400">
    <property type="entry name" value="WD40"/>
    <property type="match status" value="2"/>
</dbReference>
<dbReference type="InterPro" id="IPR015943">
    <property type="entry name" value="WD40/YVTN_repeat-like_dom_sf"/>
</dbReference>
<organism evidence="4 5">
    <name type="scientific">Hohaiivirga grylli</name>
    <dbReference type="NCBI Taxonomy" id="3133970"/>
    <lineage>
        <taxon>Bacteria</taxon>
        <taxon>Pseudomonadati</taxon>
        <taxon>Pseudomonadota</taxon>
        <taxon>Alphaproteobacteria</taxon>
        <taxon>Hyphomicrobiales</taxon>
        <taxon>Methylobacteriaceae</taxon>
        <taxon>Hohaiivirga</taxon>
    </lineage>
</organism>
<evidence type="ECO:0000313" key="4">
    <source>
        <dbReference type="EMBL" id="MEN3931133.1"/>
    </source>
</evidence>
<dbReference type="EMBL" id="JBBYXI010000003">
    <property type="protein sequence ID" value="MEN3931133.1"/>
    <property type="molecule type" value="Genomic_DNA"/>
</dbReference>
<evidence type="ECO:0000256" key="1">
    <source>
        <dbReference type="ARBA" id="ARBA00022574"/>
    </source>
</evidence>
<dbReference type="InterPro" id="IPR024977">
    <property type="entry name" value="Apc4-like_WD40_dom"/>
</dbReference>
<keyword evidence="2" id="KW-0677">Repeat</keyword>
<dbReference type="SUPFAM" id="SSF50978">
    <property type="entry name" value="WD40 repeat-like"/>
    <property type="match status" value="1"/>
</dbReference>
<dbReference type="SMART" id="SM00320">
    <property type="entry name" value="WD40"/>
    <property type="match status" value="6"/>
</dbReference>
<sequence>MSSNSLRDNVKPITTSAHVVTACWLQDKAALALADGTIVLSNGIEDAHTLEAHPDGAVLVGHSDGSRLLTGGDDGRIVSCDTSGNIKEVALKQGRWIDAVAAKADGSFAYSSGKDVFANDGKGKEKTLSVPSSARGLAFAPKGHRLAISHYNGVTLWFPNIEGTPDILEWKGSHLDVVWSPDGRFVVTSMQESALHGWRLQDKNHMRMTGYPSKTRSFSWSSDGKWLATSGADAAIVWPFDSKDGPMGKQPRECGVRPARVSCVSFHPRALVLAVGYEDGCILLVRFTDASELLVRAETKGSAVTALAWDKLGMKLVYGCEDGQAGILTLPS</sequence>
<evidence type="ECO:0000256" key="2">
    <source>
        <dbReference type="ARBA" id="ARBA00022737"/>
    </source>
</evidence>
<dbReference type="InterPro" id="IPR036322">
    <property type="entry name" value="WD40_repeat_dom_sf"/>
</dbReference>
<evidence type="ECO:0000313" key="5">
    <source>
        <dbReference type="Proteomes" id="UP001418637"/>
    </source>
</evidence>
<reference evidence="4 5" key="1">
    <citation type="submission" date="2024-04" db="EMBL/GenBank/DDBJ databases">
        <title>A novel species isolated from cricket.</title>
        <authorList>
            <person name="Wang H.-C."/>
        </authorList>
    </citation>
    <scope>NUCLEOTIDE SEQUENCE [LARGE SCALE GENOMIC DNA]</scope>
    <source>
        <strain evidence="4 5">WL0021</strain>
    </source>
</reference>
<keyword evidence="1" id="KW-0853">WD repeat</keyword>
<gene>
    <name evidence="4" type="ORF">WJT86_08690</name>
</gene>
<proteinExistence type="predicted"/>
<dbReference type="InterPro" id="IPR001680">
    <property type="entry name" value="WD40_rpt"/>
</dbReference>
<feature type="domain" description="Anaphase-promoting complex subunit 4-like WD40" evidence="3">
    <location>
        <begin position="266"/>
        <end position="328"/>
    </location>
</feature>
<dbReference type="RefSeq" id="WP_346337172.1">
    <property type="nucleotide sequence ID" value="NZ_JBBYXI010000003.1"/>
</dbReference>
<evidence type="ECO:0000259" key="3">
    <source>
        <dbReference type="Pfam" id="PF12894"/>
    </source>
</evidence>
<accession>A0ABV0BKL8</accession>
<dbReference type="Gene3D" id="2.130.10.10">
    <property type="entry name" value="YVTN repeat-like/Quinoprotein amine dehydrogenase"/>
    <property type="match status" value="2"/>
</dbReference>
<dbReference type="PROSITE" id="PS51257">
    <property type="entry name" value="PROKAR_LIPOPROTEIN"/>
    <property type="match status" value="1"/>
</dbReference>
<dbReference type="Pfam" id="PF12894">
    <property type="entry name" value="ANAPC4_WD40"/>
    <property type="match status" value="1"/>
</dbReference>
<name>A0ABV0BKL8_9HYPH</name>
<comment type="caution">
    <text evidence="4">The sequence shown here is derived from an EMBL/GenBank/DDBJ whole genome shotgun (WGS) entry which is preliminary data.</text>
</comment>
<dbReference type="Proteomes" id="UP001418637">
    <property type="component" value="Unassembled WGS sequence"/>
</dbReference>
<keyword evidence="5" id="KW-1185">Reference proteome</keyword>
<protein>
    <submittedName>
        <fullName evidence="4">WD40 repeat domain-containing protein</fullName>
    </submittedName>
</protein>